<keyword evidence="1" id="KW-0812">Transmembrane</keyword>
<evidence type="ECO:0000256" key="1">
    <source>
        <dbReference type="SAM" id="Phobius"/>
    </source>
</evidence>
<accession>A0A0L8HYD1</accession>
<gene>
    <name evidence="2" type="ORF">OCBIM_22002435mg</name>
</gene>
<keyword evidence="1" id="KW-1133">Transmembrane helix</keyword>
<sequence>MSASVIIKFQLARPTHCLSAVSWLHSVCYYFFLVSILIFINDFIIHFCFPIKSLCVCIKIHVELWSHHI</sequence>
<reference evidence="2" key="1">
    <citation type="submission" date="2015-07" db="EMBL/GenBank/DDBJ databases">
        <title>MeaNS - Measles Nucleotide Surveillance Program.</title>
        <authorList>
            <person name="Tran T."/>
            <person name="Druce J."/>
        </authorList>
    </citation>
    <scope>NUCLEOTIDE SEQUENCE</scope>
    <source>
        <strain evidence="2">UCB-OBI-ISO-001</strain>
        <tissue evidence="2">Gonad</tissue>
    </source>
</reference>
<organism evidence="2">
    <name type="scientific">Octopus bimaculoides</name>
    <name type="common">California two-spotted octopus</name>
    <dbReference type="NCBI Taxonomy" id="37653"/>
    <lineage>
        <taxon>Eukaryota</taxon>
        <taxon>Metazoa</taxon>
        <taxon>Spiralia</taxon>
        <taxon>Lophotrochozoa</taxon>
        <taxon>Mollusca</taxon>
        <taxon>Cephalopoda</taxon>
        <taxon>Coleoidea</taxon>
        <taxon>Octopodiformes</taxon>
        <taxon>Octopoda</taxon>
        <taxon>Incirrata</taxon>
        <taxon>Octopodidae</taxon>
        <taxon>Octopus</taxon>
    </lineage>
</organism>
<feature type="transmembrane region" description="Helical" evidence="1">
    <location>
        <begin position="29"/>
        <end position="49"/>
    </location>
</feature>
<protein>
    <submittedName>
        <fullName evidence="2">Uncharacterized protein</fullName>
    </submittedName>
</protein>
<proteinExistence type="predicted"/>
<dbReference type="AlphaFoldDB" id="A0A0L8HYD1"/>
<evidence type="ECO:0000313" key="2">
    <source>
        <dbReference type="EMBL" id="KOF94243.1"/>
    </source>
</evidence>
<dbReference type="EMBL" id="KQ417009">
    <property type="protein sequence ID" value="KOF94243.1"/>
    <property type="molecule type" value="Genomic_DNA"/>
</dbReference>
<name>A0A0L8HYD1_OCTBM</name>
<keyword evidence="1" id="KW-0472">Membrane</keyword>